<dbReference type="RefSeq" id="WP_013283108.1">
    <property type="nucleotide sequence ID" value="NC_014390.1"/>
</dbReference>
<geneLocation type="plasmid" evidence="8 9">
    <name>pCY186</name>
</geneLocation>
<evidence type="ECO:0000256" key="4">
    <source>
        <dbReference type="ARBA" id="ARBA00022759"/>
    </source>
</evidence>
<protein>
    <recommendedName>
        <fullName evidence="7">Endoribonuclease YoeB</fullName>
    </recommendedName>
    <alternativeName>
        <fullName evidence="6">Putative mRNA interferase YoeB</fullName>
    </alternativeName>
</protein>
<evidence type="ECO:0000313" key="9">
    <source>
        <dbReference type="Proteomes" id="UP000001299"/>
    </source>
</evidence>
<dbReference type="eggNOG" id="COG4115">
    <property type="taxonomic scope" value="Bacteria"/>
</dbReference>
<evidence type="ECO:0000256" key="1">
    <source>
        <dbReference type="ARBA" id="ARBA00008172"/>
    </source>
</evidence>
<dbReference type="InterPro" id="IPR035093">
    <property type="entry name" value="RelE/ParE_toxin_dom_sf"/>
</dbReference>
<dbReference type="GO" id="GO:0016787">
    <property type="term" value="F:hydrolase activity"/>
    <property type="evidence" value="ECO:0007669"/>
    <property type="project" value="UniProtKB-KW"/>
</dbReference>
<name>E0S4X8_BUTPB</name>
<evidence type="ECO:0000256" key="7">
    <source>
        <dbReference type="ARBA" id="ARBA00050056"/>
    </source>
</evidence>
<evidence type="ECO:0000256" key="6">
    <source>
        <dbReference type="ARBA" id="ARBA00030388"/>
    </source>
</evidence>
<dbReference type="Pfam" id="PF06769">
    <property type="entry name" value="YoeB_toxin"/>
    <property type="match status" value="1"/>
</dbReference>
<dbReference type="GO" id="GO:0006401">
    <property type="term" value="P:RNA catabolic process"/>
    <property type="evidence" value="ECO:0007669"/>
    <property type="project" value="InterPro"/>
</dbReference>
<reference evidence="8 9" key="1">
    <citation type="journal article" date="2010" name="PLoS ONE">
        <title>The glycobiome of the rumen bacterium Butyrivibrio proteoclasticus B316(T) highlights adaptation to a polysaccharide-rich environment.</title>
        <authorList>
            <person name="Kelly W.J."/>
            <person name="Leahy S.C."/>
            <person name="Altermann E."/>
            <person name="Yeoman C.J."/>
            <person name="Dunne J.C."/>
            <person name="Kong Z."/>
            <person name="Pacheco D.M."/>
            <person name="Li D."/>
            <person name="Noel S.J."/>
            <person name="Moon C.D."/>
            <person name="Cookson A.L."/>
            <person name="Attwood G.T."/>
        </authorList>
    </citation>
    <scope>NUCLEOTIDE SEQUENCE [LARGE SCALE GENOMIC DNA]</scope>
    <source>
        <strain evidence="9">ATCC 51982 / DSM 14932 / B316</strain>
        <plasmid evidence="9">Plasmid pCY186</plasmid>
    </source>
</reference>
<dbReference type="KEGG" id="bpb:bpr_IV095"/>
<dbReference type="AlphaFoldDB" id="E0S4X8"/>
<dbReference type="PANTHER" id="PTHR38039:SF1">
    <property type="entry name" value="TOXIN YOEB"/>
    <property type="match status" value="1"/>
</dbReference>
<evidence type="ECO:0000256" key="3">
    <source>
        <dbReference type="ARBA" id="ARBA00022722"/>
    </source>
</evidence>
<dbReference type="Proteomes" id="UP000001299">
    <property type="component" value="Plasmid pCY186"/>
</dbReference>
<evidence type="ECO:0000313" key="8">
    <source>
        <dbReference type="EMBL" id="ADL36460.1"/>
    </source>
</evidence>
<dbReference type="Gene3D" id="3.30.2310.20">
    <property type="entry name" value="RelE-like"/>
    <property type="match status" value="1"/>
</dbReference>
<keyword evidence="9" id="KW-1185">Reference proteome</keyword>
<dbReference type="HOGENOM" id="CLU_169492_2_2_9"/>
<dbReference type="SUPFAM" id="SSF143011">
    <property type="entry name" value="RelE-like"/>
    <property type="match status" value="1"/>
</dbReference>
<dbReference type="NCBIfam" id="TIGR02116">
    <property type="entry name" value="toxin_Txe_YoeB"/>
    <property type="match status" value="1"/>
</dbReference>
<dbReference type="PANTHER" id="PTHR38039">
    <property type="entry name" value="TOXIN YOEB"/>
    <property type="match status" value="1"/>
</dbReference>
<keyword evidence="5" id="KW-0378">Hydrolase</keyword>
<dbReference type="EMBL" id="CP001813">
    <property type="protein sequence ID" value="ADL36460.1"/>
    <property type="molecule type" value="Genomic_DNA"/>
</dbReference>
<comment type="similarity">
    <text evidence="1">Belongs to the YoeB family.</text>
</comment>
<sequence>MGLQWHDEAWEDYLYWQTQDKKTLKRVNNLIKDAQRTPFEGIGKPEPLKNELSGWWSRRIDDCNRLVYKEQNGDIIIASCRGHYED</sequence>
<evidence type="ECO:0000256" key="5">
    <source>
        <dbReference type="ARBA" id="ARBA00022801"/>
    </source>
</evidence>
<keyword evidence="4" id="KW-0255">Endonuclease</keyword>
<dbReference type="InterPro" id="IPR009614">
    <property type="entry name" value="YoeB_toxin"/>
</dbReference>
<evidence type="ECO:0000256" key="2">
    <source>
        <dbReference type="ARBA" id="ARBA00022649"/>
    </source>
</evidence>
<dbReference type="GO" id="GO:0004519">
    <property type="term" value="F:endonuclease activity"/>
    <property type="evidence" value="ECO:0007669"/>
    <property type="project" value="UniProtKB-KW"/>
</dbReference>
<keyword evidence="8" id="KW-0614">Plasmid</keyword>
<proteinExistence type="inferred from homology"/>
<keyword evidence="3" id="KW-0540">Nuclease</keyword>
<keyword evidence="2" id="KW-1277">Toxin-antitoxin system</keyword>
<organism evidence="8 9">
    <name type="scientific">Butyrivibrio proteoclasticus (strain ATCC 51982 / DSM 14932 / B316)</name>
    <name type="common">Clostridium proteoclasticum</name>
    <dbReference type="NCBI Taxonomy" id="515622"/>
    <lineage>
        <taxon>Bacteria</taxon>
        <taxon>Bacillati</taxon>
        <taxon>Bacillota</taxon>
        <taxon>Clostridia</taxon>
        <taxon>Lachnospirales</taxon>
        <taxon>Lachnospiraceae</taxon>
        <taxon>Butyrivibrio</taxon>
    </lineage>
</organism>
<accession>E0S4X8</accession>
<gene>
    <name evidence="8" type="ordered locus">bpr_IV095</name>
</gene>